<reference evidence="2" key="3">
    <citation type="submission" date="2015-06" db="UniProtKB">
        <authorList>
            <consortium name="EnsemblMetazoa"/>
        </authorList>
    </citation>
    <scope>IDENTIFICATION</scope>
</reference>
<dbReference type="AlphaFoldDB" id="T1ERX8"/>
<reference evidence="3" key="1">
    <citation type="submission" date="2012-12" db="EMBL/GenBank/DDBJ databases">
        <authorList>
            <person name="Hellsten U."/>
            <person name="Grimwood J."/>
            <person name="Chapman J.A."/>
            <person name="Shapiro H."/>
            <person name="Aerts A."/>
            <person name="Otillar R.P."/>
            <person name="Terry A.Y."/>
            <person name="Boore J.L."/>
            <person name="Simakov O."/>
            <person name="Marletaz F."/>
            <person name="Cho S.-J."/>
            <person name="Edsinger-Gonzales E."/>
            <person name="Havlak P."/>
            <person name="Kuo D.-H."/>
            <person name="Larsson T."/>
            <person name="Lv J."/>
            <person name="Arendt D."/>
            <person name="Savage R."/>
            <person name="Osoegawa K."/>
            <person name="de Jong P."/>
            <person name="Lindberg D.R."/>
            <person name="Seaver E.C."/>
            <person name="Weisblat D.A."/>
            <person name="Putnam N.H."/>
            <person name="Grigoriev I.V."/>
            <person name="Rokhsar D.S."/>
        </authorList>
    </citation>
    <scope>NUCLEOTIDE SEQUENCE</scope>
</reference>
<sequence length="118" mass="13712">MCAHLESERSCYEKKTRPKYFSVTCYVVPKSKERIVWSQSEHYDSRMPSKAVDKWFGSSILLISRLKEHKIDGVLFVPCVQSTTESLITKSRMSDSTKLLSKDIDINRDHLPRRVMEG</sequence>
<proteinExistence type="predicted"/>
<dbReference type="KEGG" id="hro:HELRODRAFT_161812"/>
<dbReference type="InParanoid" id="T1ERX8"/>
<keyword evidence="3" id="KW-1185">Reference proteome</keyword>
<organism evidence="2 3">
    <name type="scientific">Helobdella robusta</name>
    <name type="common">Californian leech</name>
    <dbReference type="NCBI Taxonomy" id="6412"/>
    <lineage>
        <taxon>Eukaryota</taxon>
        <taxon>Metazoa</taxon>
        <taxon>Spiralia</taxon>
        <taxon>Lophotrochozoa</taxon>
        <taxon>Annelida</taxon>
        <taxon>Clitellata</taxon>
        <taxon>Hirudinea</taxon>
        <taxon>Rhynchobdellida</taxon>
        <taxon>Glossiphoniidae</taxon>
        <taxon>Helobdella</taxon>
    </lineage>
</organism>
<evidence type="ECO:0000313" key="3">
    <source>
        <dbReference type="Proteomes" id="UP000015101"/>
    </source>
</evidence>
<name>T1ERX8_HELRO</name>
<dbReference type="EMBL" id="AMQM01000923">
    <property type="status" value="NOT_ANNOTATED_CDS"/>
    <property type="molecule type" value="Genomic_DNA"/>
</dbReference>
<dbReference type="CTD" id="20199328"/>
<dbReference type="HOGENOM" id="CLU_2075691_0_0_1"/>
<reference evidence="1 3" key="2">
    <citation type="journal article" date="2013" name="Nature">
        <title>Insights into bilaterian evolution from three spiralian genomes.</title>
        <authorList>
            <person name="Simakov O."/>
            <person name="Marletaz F."/>
            <person name="Cho S.J."/>
            <person name="Edsinger-Gonzales E."/>
            <person name="Havlak P."/>
            <person name="Hellsten U."/>
            <person name="Kuo D.H."/>
            <person name="Larsson T."/>
            <person name="Lv J."/>
            <person name="Arendt D."/>
            <person name="Savage R."/>
            <person name="Osoegawa K."/>
            <person name="de Jong P."/>
            <person name="Grimwood J."/>
            <person name="Chapman J.A."/>
            <person name="Shapiro H."/>
            <person name="Aerts A."/>
            <person name="Otillar R.P."/>
            <person name="Terry A.Y."/>
            <person name="Boore J.L."/>
            <person name="Grigoriev I.V."/>
            <person name="Lindberg D.R."/>
            <person name="Seaver E.C."/>
            <person name="Weisblat D.A."/>
            <person name="Putnam N.H."/>
            <person name="Rokhsar D.S."/>
        </authorList>
    </citation>
    <scope>NUCLEOTIDE SEQUENCE</scope>
</reference>
<dbReference type="EnsemblMetazoa" id="HelroT161812">
    <property type="protein sequence ID" value="HelroP161812"/>
    <property type="gene ID" value="HelroG161812"/>
</dbReference>
<dbReference type="Proteomes" id="UP000015101">
    <property type="component" value="Unassembled WGS sequence"/>
</dbReference>
<accession>T1ERX8</accession>
<gene>
    <name evidence="2" type="primary">20199328</name>
    <name evidence="1" type="ORF">HELRODRAFT_161812</name>
</gene>
<dbReference type="RefSeq" id="XP_009019939.1">
    <property type="nucleotide sequence ID" value="XM_009021691.1"/>
</dbReference>
<dbReference type="GeneID" id="20199328"/>
<evidence type="ECO:0000313" key="1">
    <source>
        <dbReference type="EMBL" id="ESO02531.1"/>
    </source>
</evidence>
<protein>
    <submittedName>
        <fullName evidence="1 2">Uncharacterized protein</fullName>
    </submittedName>
</protein>
<evidence type="ECO:0000313" key="2">
    <source>
        <dbReference type="EnsemblMetazoa" id="HelroP161812"/>
    </source>
</evidence>
<dbReference type="EMBL" id="KB096742">
    <property type="protein sequence ID" value="ESO02531.1"/>
    <property type="molecule type" value="Genomic_DNA"/>
</dbReference>